<evidence type="ECO:0000256" key="2">
    <source>
        <dbReference type="ARBA" id="ARBA00022723"/>
    </source>
</evidence>
<keyword evidence="3" id="KW-0677">Repeat</keyword>
<keyword evidence="10" id="KW-1185">Reference proteome</keyword>
<evidence type="ECO:0000259" key="8">
    <source>
        <dbReference type="PROSITE" id="PS50157"/>
    </source>
</evidence>
<dbReference type="EnsemblMetazoa" id="ASTEI04787-RA">
    <property type="protein sequence ID" value="ASTEI04787-PA"/>
    <property type="gene ID" value="ASTEI04787"/>
</dbReference>
<dbReference type="SUPFAM" id="SSF57667">
    <property type="entry name" value="beta-beta-alpha zinc fingers"/>
    <property type="match status" value="3"/>
</dbReference>
<dbReference type="Gene3D" id="3.30.160.60">
    <property type="entry name" value="Classic Zinc Finger"/>
    <property type="match status" value="3"/>
</dbReference>
<evidence type="ECO:0000256" key="5">
    <source>
        <dbReference type="ARBA" id="ARBA00022833"/>
    </source>
</evidence>
<dbReference type="InterPro" id="IPR013087">
    <property type="entry name" value="Znf_C2H2_type"/>
</dbReference>
<dbReference type="GO" id="GO:0000978">
    <property type="term" value="F:RNA polymerase II cis-regulatory region sequence-specific DNA binding"/>
    <property type="evidence" value="ECO:0007669"/>
    <property type="project" value="TreeGrafter"/>
</dbReference>
<feature type="domain" description="C2H2-type" evidence="8">
    <location>
        <begin position="415"/>
        <end position="442"/>
    </location>
</feature>
<dbReference type="OMA" id="RETHVEP"/>
<feature type="domain" description="C2H2-type" evidence="8">
    <location>
        <begin position="443"/>
        <end position="470"/>
    </location>
</feature>
<comment type="subcellular location">
    <subcellularLocation>
        <location evidence="1">Nucleus</location>
    </subcellularLocation>
</comment>
<feature type="compositionally biased region" description="Polar residues" evidence="7">
    <location>
        <begin position="88"/>
        <end position="97"/>
    </location>
</feature>
<name>A0A182Y8K1_ANOST</name>
<dbReference type="InterPro" id="IPR036236">
    <property type="entry name" value="Znf_C2H2_sf"/>
</dbReference>
<dbReference type="SMART" id="SM00355">
    <property type="entry name" value="ZnF_C2H2"/>
    <property type="match status" value="6"/>
</dbReference>
<evidence type="ECO:0000313" key="9">
    <source>
        <dbReference type="EnsemblMetazoa" id="ASTEI04787-PA"/>
    </source>
</evidence>
<dbReference type="VEuPathDB" id="VectorBase:ASTEI20_043077"/>
<feature type="region of interest" description="Disordered" evidence="7">
    <location>
        <begin position="76"/>
        <end position="192"/>
    </location>
</feature>
<evidence type="ECO:0000256" key="6">
    <source>
        <dbReference type="ARBA" id="ARBA00023242"/>
    </source>
</evidence>
<dbReference type="PANTHER" id="PTHR23226">
    <property type="entry name" value="ZINC FINGER AND SCAN DOMAIN-CONTAINING"/>
    <property type="match status" value="1"/>
</dbReference>
<reference evidence="10" key="1">
    <citation type="journal article" date="2014" name="Genome Biol.">
        <title>Genome analysis of a major urban malaria vector mosquito, Anopheles stephensi.</title>
        <authorList>
            <person name="Jiang X."/>
            <person name="Peery A."/>
            <person name="Hall A.B."/>
            <person name="Sharma A."/>
            <person name="Chen X.G."/>
            <person name="Waterhouse R.M."/>
            <person name="Komissarov A."/>
            <person name="Riehle M.M."/>
            <person name="Shouche Y."/>
            <person name="Sharakhova M.V."/>
            <person name="Lawson D."/>
            <person name="Pakpour N."/>
            <person name="Arensburger P."/>
            <person name="Davidson V.L."/>
            <person name="Eiglmeier K."/>
            <person name="Emrich S."/>
            <person name="George P."/>
            <person name="Kennedy R.C."/>
            <person name="Mane S.P."/>
            <person name="Maslen G."/>
            <person name="Oringanje C."/>
            <person name="Qi Y."/>
            <person name="Settlage R."/>
            <person name="Tojo M."/>
            <person name="Tubio J.M."/>
            <person name="Unger M.F."/>
            <person name="Wang B."/>
            <person name="Vernick K.D."/>
            <person name="Ribeiro J.M."/>
            <person name="James A.A."/>
            <person name="Michel K."/>
            <person name="Riehle M.A."/>
            <person name="Luckhart S."/>
            <person name="Sharakhov I.V."/>
            <person name="Tu Z."/>
        </authorList>
    </citation>
    <scope>NUCLEOTIDE SEQUENCE [LARGE SCALE GENOMIC DNA]</scope>
    <source>
        <strain evidence="10">Indian</strain>
    </source>
</reference>
<feature type="region of interest" description="Disordered" evidence="7">
    <location>
        <begin position="236"/>
        <end position="319"/>
    </location>
</feature>
<feature type="compositionally biased region" description="Polar residues" evidence="7">
    <location>
        <begin position="280"/>
        <end position="298"/>
    </location>
</feature>
<proteinExistence type="predicted"/>
<reference evidence="9" key="2">
    <citation type="submission" date="2020-05" db="UniProtKB">
        <authorList>
            <consortium name="EnsemblMetazoa"/>
        </authorList>
    </citation>
    <scope>IDENTIFICATION</scope>
    <source>
        <strain evidence="9">Indian</strain>
    </source>
</reference>
<dbReference type="Proteomes" id="UP000076408">
    <property type="component" value="Unassembled WGS sequence"/>
</dbReference>
<dbReference type="PROSITE" id="PS00028">
    <property type="entry name" value="ZINC_FINGER_C2H2_1"/>
    <property type="match status" value="4"/>
</dbReference>
<dbReference type="VEuPathDB" id="VectorBase:ASTEI04787"/>
<dbReference type="Pfam" id="PF00096">
    <property type="entry name" value="zf-C2H2"/>
    <property type="match status" value="2"/>
</dbReference>
<dbReference type="VEuPathDB" id="VectorBase:ASTE003835"/>
<evidence type="ECO:0000256" key="3">
    <source>
        <dbReference type="ARBA" id="ARBA00022737"/>
    </source>
</evidence>
<evidence type="ECO:0000256" key="4">
    <source>
        <dbReference type="ARBA" id="ARBA00022771"/>
    </source>
</evidence>
<feature type="compositionally biased region" description="Basic and acidic residues" evidence="7">
    <location>
        <begin position="242"/>
        <end position="261"/>
    </location>
</feature>
<evidence type="ECO:0000256" key="7">
    <source>
        <dbReference type="SAM" id="MobiDB-lite"/>
    </source>
</evidence>
<keyword evidence="5" id="KW-0862">Zinc</keyword>
<evidence type="ECO:0000256" key="1">
    <source>
        <dbReference type="ARBA" id="ARBA00004123"/>
    </source>
</evidence>
<organism evidence="9 10">
    <name type="scientific">Anopheles stephensi</name>
    <name type="common">Indo-Pakistan malaria mosquito</name>
    <dbReference type="NCBI Taxonomy" id="30069"/>
    <lineage>
        <taxon>Eukaryota</taxon>
        <taxon>Metazoa</taxon>
        <taxon>Ecdysozoa</taxon>
        <taxon>Arthropoda</taxon>
        <taxon>Hexapoda</taxon>
        <taxon>Insecta</taxon>
        <taxon>Pterygota</taxon>
        <taxon>Neoptera</taxon>
        <taxon>Endopterygota</taxon>
        <taxon>Diptera</taxon>
        <taxon>Nematocera</taxon>
        <taxon>Culicoidea</taxon>
        <taxon>Culicidae</taxon>
        <taxon>Anophelinae</taxon>
        <taxon>Anopheles</taxon>
    </lineage>
</organism>
<protein>
    <recommendedName>
        <fullName evidence="8">C2H2-type domain-containing protein</fullName>
    </recommendedName>
</protein>
<dbReference type="GO" id="GO:0005634">
    <property type="term" value="C:nucleus"/>
    <property type="evidence" value="ECO:0007669"/>
    <property type="project" value="UniProtKB-SubCell"/>
</dbReference>
<evidence type="ECO:0000313" key="10">
    <source>
        <dbReference type="Proteomes" id="UP000076408"/>
    </source>
</evidence>
<dbReference type="FunFam" id="3.30.160.60:FF:000870">
    <property type="entry name" value="zinc finger protein 197 isoform X1"/>
    <property type="match status" value="1"/>
</dbReference>
<dbReference type="AlphaFoldDB" id="A0A182Y8K1"/>
<sequence>MVRKIGTCFGIHINLDDTTLPRNICRKCTNKVIEVKKFRDFYASVQANLFLRRSNHLVRIDRQPLVQVLLSDHETPKYIHPPNKPSHDGSQQKVTKQSRTESDNGKPCKEYASRKTYRRAVSVHRPAPSPRSVLPSNRTSAEEPAPSRHRKASTPVTERGPKGNVAFPTTRTPDTVSLADAKEDDPSNEAAETEEIEVLEQAEVSVSESSPVPGAIEALELEVLEPDSQQIEVLETELETDLPLKEQRLDPTDAMDVKEESIDPNAFDSAEDLDSEHNQENGPTTSEVLETTENTEGTDNAKPARTPAPQARSRKRKKISGPELYKSLLTECNICSKMIERNRLEGHINRHSGRRPYSCPVEGCTSRFHCKHACRLHVRCRHGSETFSCETCGKEYRARRDLLGHIRETHVEPRFSCDVCGKMFTTRSRLKQHRFYHTGERNYPCHVCKMRFFSHFQLKVHMRTHTKSFPYVCSVCNKIFRYRHMAKDHIVKDHGIDTSLQKEWIIQFPEPDPEEVEVVNTEKNTELKHRMNCM</sequence>
<keyword evidence="6" id="KW-0539">Nucleus</keyword>
<dbReference type="GO" id="GO:0000981">
    <property type="term" value="F:DNA-binding transcription factor activity, RNA polymerase II-specific"/>
    <property type="evidence" value="ECO:0007669"/>
    <property type="project" value="TreeGrafter"/>
</dbReference>
<dbReference type="STRING" id="30069.A0A182Y8K1"/>
<accession>A0A182Y8K1</accession>
<dbReference type="PANTHER" id="PTHR23226:SF416">
    <property type="entry name" value="FI01424P"/>
    <property type="match status" value="1"/>
</dbReference>
<keyword evidence="2" id="KW-0479">Metal-binding</keyword>
<keyword evidence="4" id="KW-0863">Zinc-finger</keyword>
<feature type="compositionally biased region" description="Basic and acidic residues" evidence="7">
    <location>
        <begin position="98"/>
        <end position="113"/>
    </location>
</feature>
<dbReference type="PROSITE" id="PS50157">
    <property type="entry name" value="ZINC_FINGER_C2H2_2"/>
    <property type="match status" value="3"/>
</dbReference>
<dbReference type="GO" id="GO:0008270">
    <property type="term" value="F:zinc ion binding"/>
    <property type="evidence" value="ECO:0007669"/>
    <property type="project" value="UniProtKB-KW"/>
</dbReference>
<feature type="domain" description="C2H2-type" evidence="8">
    <location>
        <begin position="387"/>
        <end position="415"/>
    </location>
</feature>